<protein>
    <submittedName>
        <fullName evidence="1">14460_t:CDS:1</fullName>
    </submittedName>
</protein>
<dbReference type="Proteomes" id="UP001153678">
    <property type="component" value="Unassembled WGS sequence"/>
</dbReference>
<proteinExistence type="predicted"/>
<keyword evidence="2" id="KW-1185">Reference proteome</keyword>
<organism evidence="1 2">
    <name type="scientific">Funneliformis geosporum</name>
    <dbReference type="NCBI Taxonomy" id="1117311"/>
    <lineage>
        <taxon>Eukaryota</taxon>
        <taxon>Fungi</taxon>
        <taxon>Fungi incertae sedis</taxon>
        <taxon>Mucoromycota</taxon>
        <taxon>Glomeromycotina</taxon>
        <taxon>Glomeromycetes</taxon>
        <taxon>Glomerales</taxon>
        <taxon>Glomeraceae</taxon>
        <taxon>Funneliformis</taxon>
    </lineage>
</organism>
<sequence>MTNDFLPYDPEHDTALNNLSTVQDTAPFGFNGNHSSPQVIISPNLNLQLMNPDYSLQPIQAPNLSSINYSTNSRVVMAKFSFFYKPRNDFQMYHINCEEMQLSFETFSQLINNTENNSTYNIYRK</sequence>
<evidence type="ECO:0000313" key="2">
    <source>
        <dbReference type="Proteomes" id="UP001153678"/>
    </source>
</evidence>
<name>A0A9W4X230_9GLOM</name>
<comment type="caution">
    <text evidence="1">The sequence shown here is derived from an EMBL/GenBank/DDBJ whole genome shotgun (WGS) entry which is preliminary data.</text>
</comment>
<dbReference type="AlphaFoldDB" id="A0A9W4X230"/>
<reference evidence="1" key="1">
    <citation type="submission" date="2022-08" db="EMBL/GenBank/DDBJ databases">
        <authorList>
            <person name="Kallberg Y."/>
            <person name="Tangrot J."/>
            <person name="Rosling A."/>
        </authorList>
    </citation>
    <scope>NUCLEOTIDE SEQUENCE</scope>
    <source>
        <strain evidence="1">Wild A</strain>
    </source>
</reference>
<dbReference type="EMBL" id="CAMKVN010005898">
    <property type="protein sequence ID" value="CAI2189553.1"/>
    <property type="molecule type" value="Genomic_DNA"/>
</dbReference>
<gene>
    <name evidence="1" type="ORF">FWILDA_LOCUS14136</name>
</gene>
<evidence type="ECO:0000313" key="1">
    <source>
        <dbReference type="EMBL" id="CAI2189553.1"/>
    </source>
</evidence>
<accession>A0A9W4X230</accession>